<keyword evidence="1" id="KW-0175">Coiled coil</keyword>
<feature type="region of interest" description="Disordered" evidence="2">
    <location>
        <begin position="837"/>
        <end position="862"/>
    </location>
</feature>
<feature type="compositionally biased region" description="Basic and acidic residues" evidence="2">
    <location>
        <begin position="849"/>
        <end position="862"/>
    </location>
</feature>
<evidence type="ECO:0000256" key="2">
    <source>
        <dbReference type="SAM" id="MobiDB-lite"/>
    </source>
</evidence>
<accession>A0A1H0EIX7</accession>
<feature type="transmembrane region" description="Helical" evidence="3">
    <location>
        <begin position="579"/>
        <end position="599"/>
    </location>
</feature>
<dbReference type="Proteomes" id="UP000199134">
    <property type="component" value="Unassembled WGS sequence"/>
</dbReference>
<comment type="caution">
    <text evidence="5">The sequence shown here is derived from an EMBL/GenBank/DDBJ whole genome shotgun (WGS) entry which is preliminary data.</text>
</comment>
<feature type="transmembrane region" description="Helical" evidence="3">
    <location>
        <begin position="151"/>
        <end position="169"/>
    </location>
</feature>
<dbReference type="OrthoDB" id="840436at2"/>
<evidence type="ECO:0000313" key="5">
    <source>
        <dbReference type="EMBL" id="SDN82302.1"/>
    </source>
</evidence>
<dbReference type="NCBIfam" id="TIGR01760">
    <property type="entry name" value="tape_meas_TP901"/>
    <property type="match status" value="1"/>
</dbReference>
<dbReference type="InterPro" id="IPR010090">
    <property type="entry name" value="Phage_tape_meas"/>
</dbReference>
<keyword evidence="3" id="KW-0812">Transmembrane</keyword>
<evidence type="ECO:0000313" key="6">
    <source>
        <dbReference type="Proteomes" id="UP000199134"/>
    </source>
</evidence>
<organism evidence="5 6">
    <name type="scientific">Prevotella communis</name>
    <dbReference type="NCBI Taxonomy" id="2913614"/>
    <lineage>
        <taxon>Bacteria</taxon>
        <taxon>Pseudomonadati</taxon>
        <taxon>Bacteroidota</taxon>
        <taxon>Bacteroidia</taxon>
        <taxon>Bacteroidales</taxon>
        <taxon>Prevotellaceae</taxon>
        <taxon>Prevotella</taxon>
    </lineage>
</organism>
<feature type="coiled-coil region" evidence="1">
    <location>
        <begin position="596"/>
        <end position="644"/>
    </location>
</feature>
<keyword evidence="3" id="KW-0472">Membrane</keyword>
<gene>
    <name evidence="5" type="ORF">SAMN04487900_103184</name>
</gene>
<evidence type="ECO:0000259" key="4">
    <source>
        <dbReference type="Pfam" id="PF10145"/>
    </source>
</evidence>
<feature type="coiled-coil region" evidence="1">
    <location>
        <begin position="16"/>
        <end position="69"/>
    </location>
</feature>
<feature type="region of interest" description="Disordered" evidence="2">
    <location>
        <begin position="1381"/>
        <end position="1405"/>
    </location>
</feature>
<dbReference type="RefSeq" id="WP_091852133.1">
    <property type="nucleotide sequence ID" value="NZ_FNIW01000003.1"/>
</dbReference>
<keyword evidence="3" id="KW-1133">Transmembrane helix</keyword>
<feature type="region of interest" description="Disordered" evidence="2">
    <location>
        <begin position="1005"/>
        <end position="1029"/>
    </location>
</feature>
<sequence>MSSINTNATVTLTVNGKQAQDMLDSLKKKSQDLEKAIENAAKAGNKSDLKRLQRELRQTNRQISQIESATVGVEKVLKNLDKATPKELNKTLYTLKQQLNGIERGTVEWNRQAEAIKRVKAEIARVNADLIEGEGFWDRFNRKMNDWQTTLMGMIAAITGLIMAGRSAVKAFADMDAEMANVRKFTGMTEEQVEDLNDEFKKMDTRTAREQLNVLAEDAGKLGKQSKEDVLGFVRAADKINVALDELGDDATLTLSKLTTIFGDEKRLGTEKALLSVGSVINELSQNCTAAAPYLANFAKRMAGVGAQAEMTIPQIMGFAAVLDSQGQAVEMSATAVSKLIMDMFKQQDKIIKATGMNAEKFKEALSRSTNEGLLMLLDTLNKLGNIDVLAPVFKDMGENGARAAQVISALAGNLNMVKWEQEEAARAFEEATSVTKEYNVQNTTVQASLDKARKRVTEMAVELGEKLQPVMKHVLSSTTMLLKFLSALVDFIVKYKVEIASVTVSIIAYNVAINLATIRTKAAAAAHVLMNAALKTGHALMIAGRLALLALGIAYDLVTGNALRAALATKVFTTAIKANPIGLLVTTLTAAVAAIIAWQAKVRSAREEQERLNREARQAAREIRDVEASIAEETSTVKRLKDAIDSENVGSRKRNALIKEFNSKFGSYLSNLLNEKSTAQDLADAYKEVVKNLRAKMVLEAKEKDMKKNAGVRYGWEAKKLSDYDKIAREKKSAMTGAWLKAAVDEEFEKMQKEGKAVSAKDLSKAVFSHHIAPQRVREGYYNSEENQLDTSMGEAIESFIKQYVSTRAYEQRVNKKWAPYSKEIDYAIEQGMNLEDAGDSGLTPEPEPEKDTKTQKDRFKTEKEWKAKEEAMNRISYATGKENYEQYQKRILEIEVEYQTKILNRSDLTDQERLTAQAEYYETKKKQTEQGEKITVEQETQLYNEAISIQKQRYIDGEISTETYQQTLEILELNHLRRMTTITEEGSKENIEAQKAYQDKLIADQKKRQQETESAEKKHQDHLKQLKKDYFGDNKGERVSKYMADLEALREVYNLEVKAAGDSAEEKLRIEEAYQKAKKALRKKYGMDELDENKSFLEEWNEDMQEWLQSDMGKAVTGSLEVISSGMSSIFQQMSSLVQAEADIQVAAIEKRYKTEISNAEGNNYQVKKIEEKKEKEVAKVKNDANKKMYKMQVMQAIAQTATAALNAYSSAAAVPVIGYILAPIAAATAAAAGLMQVEAIKKQQEASSAQGYSKGGFTPEGGKYEVAGVVHKGEWVASQELLHSPVARPMIEALDYAQRTNTIGSLRSEDVSRSIVAPSVYAQSGQPTPTVIVQQPGSDAQAEIAATHAVMKEYATVIRQLKERLDEPFVTVNTVTGDTGIKQAQDEYEQLMRNKTPKSRRK</sequence>
<evidence type="ECO:0000256" key="3">
    <source>
        <dbReference type="SAM" id="Phobius"/>
    </source>
</evidence>
<feature type="domain" description="Phage tail tape measure protein" evidence="4">
    <location>
        <begin position="201"/>
        <end position="384"/>
    </location>
</feature>
<dbReference type="EMBL" id="FNIW01000003">
    <property type="protein sequence ID" value="SDN82302.1"/>
    <property type="molecule type" value="Genomic_DNA"/>
</dbReference>
<evidence type="ECO:0000256" key="1">
    <source>
        <dbReference type="SAM" id="Coils"/>
    </source>
</evidence>
<reference evidence="6" key="1">
    <citation type="submission" date="2016-10" db="EMBL/GenBank/DDBJ databases">
        <authorList>
            <person name="de Groot N.N."/>
        </authorList>
    </citation>
    <scope>NUCLEOTIDE SEQUENCE [LARGE SCALE GENOMIC DNA]</scope>
    <source>
        <strain evidence="6">BP1-145</strain>
    </source>
</reference>
<dbReference type="Pfam" id="PF10145">
    <property type="entry name" value="PhageMin_Tail"/>
    <property type="match status" value="1"/>
</dbReference>
<protein>
    <submittedName>
        <fullName evidence="5">Phage tail tape measure protein, TP901 family, core region</fullName>
    </submittedName>
</protein>
<proteinExistence type="predicted"/>
<name>A0A1H0EIX7_9BACT</name>
<feature type="transmembrane region" description="Helical" evidence="3">
    <location>
        <begin position="540"/>
        <end position="559"/>
    </location>
</feature>